<dbReference type="AlphaFoldDB" id="A0A919BZ69"/>
<accession>A0A919BZ69</accession>
<sequence>MDHAAEAFDLSDGLFQAGMGAGVEVGLEVLQAQPQRSQRRPELVGGFGGEAVLGLEQVLQSGGGVGERGSQAAQFGRSAAGVGWMVQAAGGELGGGAFQGAQGAG</sequence>
<organism evidence="1 2">
    <name type="scientific">Streptomyces capoamus</name>
    <dbReference type="NCBI Taxonomy" id="68183"/>
    <lineage>
        <taxon>Bacteria</taxon>
        <taxon>Bacillati</taxon>
        <taxon>Actinomycetota</taxon>
        <taxon>Actinomycetes</taxon>
        <taxon>Kitasatosporales</taxon>
        <taxon>Streptomycetaceae</taxon>
        <taxon>Streptomyces</taxon>
    </lineage>
</organism>
<keyword evidence="2" id="KW-1185">Reference proteome</keyword>
<comment type="caution">
    <text evidence="1">The sequence shown here is derived from an EMBL/GenBank/DDBJ whole genome shotgun (WGS) entry which is preliminary data.</text>
</comment>
<name>A0A919BZ69_9ACTN</name>
<dbReference type="Proteomes" id="UP000619355">
    <property type="component" value="Unassembled WGS sequence"/>
</dbReference>
<reference evidence="2" key="1">
    <citation type="journal article" date="2019" name="Int. J. Syst. Evol. Microbiol.">
        <title>The Global Catalogue of Microorganisms (GCM) 10K type strain sequencing project: providing services to taxonomists for standard genome sequencing and annotation.</title>
        <authorList>
            <consortium name="The Broad Institute Genomics Platform"/>
            <consortium name="The Broad Institute Genome Sequencing Center for Infectious Disease"/>
            <person name="Wu L."/>
            <person name="Ma J."/>
        </authorList>
    </citation>
    <scope>NUCLEOTIDE SEQUENCE [LARGE SCALE GENOMIC DNA]</scope>
    <source>
        <strain evidence="2">JCM 4253</strain>
    </source>
</reference>
<protein>
    <submittedName>
        <fullName evidence="1">Uncharacterized protein</fullName>
    </submittedName>
</protein>
<gene>
    <name evidence="1" type="ORF">GCM10018980_06230</name>
</gene>
<dbReference type="EMBL" id="BNBF01000001">
    <property type="protein sequence ID" value="GHG35617.1"/>
    <property type="molecule type" value="Genomic_DNA"/>
</dbReference>
<evidence type="ECO:0000313" key="1">
    <source>
        <dbReference type="EMBL" id="GHG35617.1"/>
    </source>
</evidence>
<evidence type="ECO:0000313" key="2">
    <source>
        <dbReference type="Proteomes" id="UP000619355"/>
    </source>
</evidence>
<proteinExistence type="predicted"/>